<organism evidence="2 3">
    <name type="scientific">Glossina austeni</name>
    <name type="common">Savannah tsetse fly</name>
    <dbReference type="NCBI Taxonomy" id="7395"/>
    <lineage>
        <taxon>Eukaryota</taxon>
        <taxon>Metazoa</taxon>
        <taxon>Ecdysozoa</taxon>
        <taxon>Arthropoda</taxon>
        <taxon>Hexapoda</taxon>
        <taxon>Insecta</taxon>
        <taxon>Pterygota</taxon>
        <taxon>Neoptera</taxon>
        <taxon>Endopterygota</taxon>
        <taxon>Diptera</taxon>
        <taxon>Brachycera</taxon>
        <taxon>Muscomorpha</taxon>
        <taxon>Hippoboscoidea</taxon>
        <taxon>Glossinidae</taxon>
        <taxon>Glossina</taxon>
    </lineage>
</organism>
<feature type="compositionally biased region" description="Polar residues" evidence="1">
    <location>
        <begin position="216"/>
        <end position="225"/>
    </location>
</feature>
<feature type="compositionally biased region" description="Polar residues" evidence="1">
    <location>
        <begin position="175"/>
        <end position="187"/>
    </location>
</feature>
<dbReference type="STRING" id="7395.A0A1A9VH63"/>
<sequence>MQENFDSIESSSTHGRTPSTQLPSSGYPLHNSPRLQHSIAVSAPQRTTCNRPDVKLGENIQNTTSTSSHGRTLNLAEYTLPSSPRFQQSAGVDTAENVLYTHSDRMAEETLHNIPSSPSRGHSLAFVPHRSPSPSSGHALRSSPRFSEMHERTDMNLLQMPENYCSFAYGRTPGPSSTQVSLLSSENNLRKSPPLFMVRRRAGTDSPEYSKPDPMTEQNFETLPGSSHAVPPPQQPLPPASAQNLLPKQMVSKTPRNSEWRENSRYYNPQLNEAENKNKGEANNLDQQSGGKGFEKFQGRRIRMSSVSQRFCAENGGVRNIGKNDSVVPLLSGLEETSFASQGICSLQARQVSCDKQTTENYCKHPSHNAKIVDEIPTEHYEKRLQGLCNCRSLDDGLAQIARLLNGIYLNRLQDIDNNGQCDKDLVTFQEWLDILLKINHSVLTNMEELESEVAKCLECARCIVKPGYRLNQKSQNGELQKCRQDIKSLIKIVQNAYHHNNWNFDGISLATVSLSQILGASVPNDENLRADDGAAQMQPRLVEQHNDFQLERKHATNNKLETEQKKTRAWYKLLHSDYLVSICDAEESSIETRGYQIHTIRKYIDFHQSVHERVTEDHRCWKISASDYNKISVRTSERGEPCNESRVKKSGFKAWVRAYQDGHVSEFEVYQKYPSKIINAPKYEYFFYKNRKAVQSPPPNKCLTLKVLTEDNELLIDAVPLTCARLKACEVTEQPSGQPADQVTKPPNLAAKRTYYRKKISRQVFMYR</sequence>
<dbReference type="AlphaFoldDB" id="A0A1A9VH63"/>
<evidence type="ECO:0000313" key="2">
    <source>
        <dbReference type="EnsemblMetazoa" id="GAUT037136-PA"/>
    </source>
</evidence>
<reference evidence="2" key="1">
    <citation type="submission" date="2020-05" db="UniProtKB">
        <authorList>
            <consortium name="EnsemblMetazoa"/>
        </authorList>
    </citation>
    <scope>IDENTIFICATION</scope>
    <source>
        <strain evidence="2">TTRI</strain>
    </source>
</reference>
<feature type="region of interest" description="Disordered" evidence="1">
    <location>
        <begin position="112"/>
        <end position="146"/>
    </location>
</feature>
<feature type="region of interest" description="Disordered" evidence="1">
    <location>
        <begin position="1"/>
        <end position="32"/>
    </location>
</feature>
<protein>
    <submittedName>
        <fullName evidence="2">Uncharacterized protein</fullName>
    </submittedName>
</protein>
<feature type="region of interest" description="Disordered" evidence="1">
    <location>
        <begin position="272"/>
        <end position="293"/>
    </location>
</feature>
<proteinExistence type="predicted"/>
<keyword evidence="3" id="KW-1185">Reference proteome</keyword>
<accession>A0A1A9VH63</accession>
<evidence type="ECO:0000256" key="1">
    <source>
        <dbReference type="SAM" id="MobiDB-lite"/>
    </source>
</evidence>
<feature type="region of interest" description="Disordered" evidence="1">
    <location>
        <begin position="48"/>
        <end position="73"/>
    </location>
</feature>
<dbReference type="EnsemblMetazoa" id="GAUT037136-RA">
    <property type="protein sequence ID" value="GAUT037136-PA"/>
    <property type="gene ID" value="GAUT037136"/>
</dbReference>
<name>A0A1A9VH63_GLOAU</name>
<feature type="region of interest" description="Disordered" evidence="1">
    <location>
        <begin position="175"/>
        <end position="244"/>
    </location>
</feature>
<feature type="compositionally biased region" description="Polar residues" evidence="1">
    <location>
        <begin position="59"/>
        <end position="71"/>
    </location>
</feature>
<feature type="compositionally biased region" description="Pro residues" evidence="1">
    <location>
        <begin position="230"/>
        <end position="239"/>
    </location>
</feature>
<dbReference type="VEuPathDB" id="VectorBase:GAUT037136"/>
<evidence type="ECO:0000313" key="3">
    <source>
        <dbReference type="Proteomes" id="UP000078200"/>
    </source>
</evidence>
<dbReference type="Proteomes" id="UP000078200">
    <property type="component" value="Unassembled WGS sequence"/>
</dbReference>
<feature type="compositionally biased region" description="Polar residues" evidence="1">
    <location>
        <begin position="1"/>
        <end position="24"/>
    </location>
</feature>